<dbReference type="KEGG" id="egl:EGR_04890"/>
<dbReference type="STRING" id="6210.W6UPW6"/>
<dbReference type="Proteomes" id="UP000019149">
    <property type="component" value="Unassembled WGS sequence"/>
</dbReference>
<dbReference type="SUPFAM" id="SSF52540">
    <property type="entry name" value="P-loop containing nucleoside triphosphate hydrolases"/>
    <property type="match status" value="1"/>
</dbReference>
<dbReference type="Gene3D" id="3.40.50.300">
    <property type="entry name" value="P-loop containing nucleotide triphosphate hydrolases"/>
    <property type="match status" value="1"/>
</dbReference>
<dbReference type="EMBL" id="APAU02000032">
    <property type="protein sequence ID" value="EUB60332.1"/>
    <property type="molecule type" value="Genomic_DNA"/>
</dbReference>
<proteinExistence type="predicted"/>
<dbReference type="InterPro" id="IPR027417">
    <property type="entry name" value="P-loop_NTPase"/>
</dbReference>
<dbReference type="AlphaFoldDB" id="W6UPW6"/>
<name>W6UPW6_ECHGR</name>
<gene>
    <name evidence="1" type="ORF">EGR_04890</name>
</gene>
<protein>
    <submittedName>
        <fullName evidence="1">Endoribonuclease dcr-1</fullName>
    </submittedName>
</protein>
<reference evidence="1 2" key="1">
    <citation type="journal article" date="2013" name="Nat. Genet.">
        <title>The genome of the hydatid tapeworm Echinococcus granulosus.</title>
        <authorList>
            <person name="Zheng H."/>
            <person name="Zhang W."/>
            <person name="Zhang L."/>
            <person name="Zhang Z."/>
            <person name="Li J."/>
            <person name="Lu G."/>
            <person name="Zhu Y."/>
            <person name="Wang Y."/>
            <person name="Huang Y."/>
            <person name="Liu J."/>
            <person name="Kang H."/>
            <person name="Chen J."/>
            <person name="Wang L."/>
            <person name="Chen A."/>
            <person name="Yu S."/>
            <person name="Gao Z."/>
            <person name="Jin L."/>
            <person name="Gu W."/>
            <person name="Wang Z."/>
            <person name="Zhao L."/>
            <person name="Shi B."/>
            <person name="Wen H."/>
            <person name="Lin R."/>
            <person name="Jones M.K."/>
            <person name="Brejova B."/>
            <person name="Vinar T."/>
            <person name="Zhao G."/>
            <person name="McManus D.P."/>
            <person name="Chen Z."/>
            <person name="Zhou Y."/>
            <person name="Wang S."/>
        </authorList>
    </citation>
    <scope>NUCLEOTIDE SEQUENCE [LARGE SCALE GENOMIC DNA]</scope>
</reference>
<dbReference type="OrthoDB" id="6267905at2759"/>
<evidence type="ECO:0000313" key="1">
    <source>
        <dbReference type="EMBL" id="EUB60332.1"/>
    </source>
</evidence>
<sequence>MKRSLPAFRETKLLEPRPYQVEIANMARNESIIVKLSTGLGKSFIAAMVIKDHLPETYCPVTEGGKRIIFVAKTAAERPTALEDRLWGYPICSPSYTNLSDNNATPGFTGYVGKPTVSSSLKVALKAL</sequence>
<accession>W6UPW6</accession>
<keyword evidence="2" id="KW-1185">Reference proteome</keyword>
<dbReference type="RefSeq" id="XP_024351528.1">
    <property type="nucleotide sequence ID" value="XM_024494139.1"/>
</dbReference>
<dbReference type="CTD" id="36340605"/>
<comment type="caution">
    <text evidence="1">The sequence shown here is derived from an EMBL/GenBank/DDBJ whole genome shotgun (WGS) entry which is preliminary data.</text>
</comment>
<organism evidence="1 2">
    <name type="scientific">Echinococcus granulosus</name>
    <name type="common">Hydatid tapeworm</name>
    <dbReference type="NCBI Taxonomy" id="6210"/>
    <lineage>
        <taxon>Eukaryota</taxon>
        <taxon>Metazoa</taxon>
        <taxon>Spiralia</taxon>
        <taxon>Lophotrochozoa</taxon>
        <taxon>Platyhelminthes</taxon>
        <taxon>Cestoda</taxon>
        <taxon>Eucestoda</taxon>
        <taxon>Cyclophyllidea</taxon>
        <taxon>Taeniidae</taxon>
        <taxon>Echinococcus</taxon>
        <taxon>Echinococcus granulosus group</taxon>
    </lineage>
</organism>
<evidence type="ECO:0000313" key="2">
    <source>
        <dbReference type="Proteomes" id="UP000019149"/>
    </source>
</evidence>
<dbReference type="GeneID" id="36340605"/>